<dbReference type="EMBL" id="GBRH01229779">
    <property type="protein sequence ID" value="JAD68116.1"/>
    <property type="molecule type" value="Transcribed_RNA"/>
</dbReference>
<reference evidence="1" key="1">
    <citation type="submission" date="2014-09" db="EMBL/GenBank/DDBJ databases">
        <authorList>
            <person name="Magalhaes I.L.F."/>
            <person name="Oliveira U."/>
            <person name="Santos F.R."/>
            <person name="Vidigal T.H.D.A."/>
            <person name="Brescovit A.D."/>
            <person name="Santos A.J."/>
        </authorList>
    </citation>
    <scope>NUCLEOTIDE SEQUENCE</scope>
    <source>
        <tissue evidence="1">Shoot tissue taken approximately 20 cm above the soil surface</tissue>
    </source>
</reference>
<name>A0A0A9BXW9_ARUDO</name>
<organism evidence="1">
    <name type="scientific">Arundo donax</name>
    <name type="common">Giant reed</name>
    <name type="synonym">Donax arundinaceus</name>
    <dbReference type="NCBI Taxonomy" id="35708"/>
    <lineage>
        <taxon>Eukaryota</taxon>
        <taxon>Viridiplantae</taxon>
        <taxon>Streptophyta</taxon>
        <taxon>Embryophyta</taxon>
        <taxon>Tracheophyta</taxon>
        <taxon>Spermatophyta</taxon>
        <taxon>Magnoliopsida</taxon>
        <taxon>Liliopsida</taxon>
        <taxon>Poales</taxon>
        <taxon>Poaceae</taxon>
        <taxon>PACMAD clade</taxon>
        <taxon>Arundinoideae</taxon>
        <taxon>Arundineae</taxon>
        <taxon>Arundo</taxon>
    </lineage>
</organism>
<sequence length="12" mass="1386">MKDGSSFLFIQL</sequence>
<protein>
    <submittedName>
        <fullName evidence="1">Uncharacterized protein</fullName>
    </submittedName>
</protein>
<accession>A0A0A9BXW9</accession>
<proteinExistence type="predicted"/>
<reference evidence="1" key="2">
    <citation type="journal article" date="2015" name="Data Brief">
        <title>Shoot transcriptome of the giant reed, Arundo donax.</title>
        <authorList>
            <person name="Barrero R.A."/>
            <person name="Guerrero F.D."/>
            <person name="Moolhuijzen P."/>
            <person name="Goolsby J.A."/>
            <person name="Tidwell J."/>
            <person name="Bellgard S.E."/>
            <person name="Bellgard M.I."/>
        </authorList>
    </citation>
    <scope>NUCLEOTIDE SEQUENCE</scope>
    <source>
        <tissue evidence="1">Shoot tissue taken approximately 20 cm above the soil surface</tissue>
    </source>
</reference>
<evidence type="ECO:0000313" key="1">
    <source>
        <dbReference type="EMBL" id="JAD68116.1"/>
    </source>
</evidence>